<feature type="compositionally biased region" description="Polar residues" evidence="1">
    <location>
        <begin position="21"/>
        <end position="32"/>
    </location>
</feature>
<dbReference type="Proteomes" id="UP001159405">
    <property type="component" value="Unassembled WGS sequence"/>
</dbReference>
<sequence>MSSDDSTTLEDLEESFDDLTVSGQSNEQLTSTPEKDRSLSARHVKHDLTPKSKCASLPASKRRQIGRSLNSREIRSRQDELYSRLKEGFEEREGASTDQSVMLEYLNLGEADKSFLTRGVKEVFPSSELRRTRRKGGQLSFYKYVNIAVRAKFGSLGLTSTFEDDSDEIISIKRQILASEETMKQIWIHLMEGLEENDLLTLAEARERDRYVSGLINLYEKEIKKL</sequence>
<dbReference type="EMBL" id="CALNXK010000206">
    <property type="protein sequence ID" value="CAH3175957.1"/>
    <property type="molecule type" value="Genomic_DNA"/>
</dbReference>
<reference evidence="2 3" key="1">
    <citation type="submission" date="2022-05" db="EMBL/GenBank/DDBJ databases">
        <authorList>
            <consortium name="Genoscope - CEA"/>
            <person name="William W."/>
        </authorList>
    </citation>
    <scope>NUCLEOTIDE SEQUENCE [LARGE SCALE GENOMIC DNA]</scope>
</reference>
<accession>A0ABN8RF70</accession>
<evidence type="ECO:0000256" key="1">
    <source>
        <dbReference type="SAM" id="MobiDB-lite"/>
    </source>
</evidence>
<protein>
    <submittedName>
        <fullName evidence="2">Uncharacterized protein</fullName>
    </submittedName>
</protein>
<keyword evidence="3" id="KW-1185">Reference proteome</keyword>
<feature type="compositionally biased region" description="Acidic residues" evidence="1">
    <location>
        <begin position="7"/>
        <end position="17"/>
    </location>
</feature>
<name>A0ABN8RF70_9CNID</name>
<organism evidence="2 3">
    <name type="scientific">Porites lobata</name>
    <dbReference type="NCBI Taxonomy" id="104759"/>
    <lineage>
        <taxon>Eukaryota</taxon>
        <taxon>Metazoa</taxon>
        <taxon>Cnidaria</taxon>
        <taxon>Anthozoa</taxon>
        <taxon>Hexacorallia</taxon>
        <taxon>Scleractinia</taxon>
        <taxon>Fungiina</taxon>
        <taxon>Poritidae</taxon>
        <taxon>Porites</taxon>
    </lineage>
</organism>
<evidence type="ECO:0000313" key="3">
    <source>
        <dbReference type="Proteomes" id="UP001159405"/>
    </source>
</evidence>
<proteinExistence type="predicted"/>
<feature type="region of interest" description="Disordered" evidence="1">
    <location>
        <begin position="1"/>
        <end position="72"/>
    </location>
</feature>
<comment type="caution">
    <text evidence="2">The sequence shown here is derived from an EMBL/GenBank/DDBJ whole genome shotgun (WGS) entry which is preliminary data.</text>
</comment>
<feature type="non-terminal residue" evidence="2">
    <location>
        <position position="226"/>
    </location>
</feature>
<gene>
    <name evidence="2" type="ORF">PLOB_00017340</name>
</gene>
<evidence type="ECO:0000313" key="2">
    <source>
        <dbReference type="EMBL" id="CAH3175957.1"/>
    </source>
</evidence>